<dbReference type="InterPro" id="IPR025166">
    <property type="entry name" value="Integrase_DNA_bind_dom"/>
</dbReference>
<dbReference type="Pfam" id="PF22022">
    <property type="entry name" value="Phage_int_M"/>
    <property type="match status" value="1"/>
</dbReference>
<dbReference type="AlphaFoldDB" id="A0A2M9WCU9"/>
<evidence type="ECO:0000256" key="1">
    <source>
        <dbReference type="ARBA" id="ARBA00008857"/>
    </source>
</evidence>
<dbReference type="RefSeq" id="WP_100701854.1">
    <property type="nucleotide sequence ID" value="NZ_MLFP01000034.1"/>
</dbReference>
<organism evidence="6 7">
    <name type="scientific">Pantoea rodasii</name>
    <dbReference type="NCBI Taxonomy" id="1076549"/>
    <lineage>
        <taxon>Bacteria</taxon>
        <taxon>Pseudomonadati</taxon>
        <taxon>Pseudomonadota</taxon>
        <taxon>Gammaproteobacteria</taxon>
        <taxon>Enterobacterales</taxon>
        <taxon>Erwiniaceae</taxon>
        <taxon>Pantoea</taxon>
    </lineage>
</organism>
<dbReference type="InterPro" id="IPR038488">
    <property type="entry name" value="Integrase_DNA-bd_sf"/>
</dbReference>
<dbReference type="EMBL" id="PIQI01000017">
    <property type="protein sequence ID" value="PJZ05347.1"/>
    <property type="molecule type" value="Genomic_DNA"/>
</dbReference>
<dbReference type="OrthoDB" id="5589990at2"/>
<dbReference type="Proteomes" id="UP000232062">
    <property type="component" value="Unassembled WGS sequence"/>
</dbReference>
<protein>
    <submittedName>
        <fullName evidence="6">Integrase</fullName>
    </submittedName>
</protein>
<dbReference type="Gene3D" id="1.10.150.130">
    <property type="match status" value="1"/>
</dbReference>
<comment type="caution">
    <text evidence="6">The sequence shown here is derived from an EMBL/GenBank/DDBJ whole genome shotgun (WGS) entry which is preliminary data.</text>
</comment>
<dbReference type="SUPFAM" id="SSF56349">
    <property type="entry name" value="DNA breaking-rejoining enzymes"/>
    <property type="match status" value="1"/>
</dbReference>
<evidence type="ECO:0000313" key="6">
    <source>
        <dbReference type="EMBL" id="PJZ05347.1"/>
    </source>
</evidence>
<keyword evidence="2" id="KW-0229">DNA integration</keyword>
<dbReference type="PANTHER" id="PTHR30629:SF2">
    <property type="entry name" value="PROPHAGE INTEGRASE INTS-RELATED"/>
    <property type="match status" value="1"/>
</dbReference>
<dbReference type="Pfam" id="PF00589">
    <property type="entry name" value="Phage_integrase"/>
    <property type="match status" value="1"/>
</dbReference>
<dbReference type="InterPro" id="IPR013762">
    <property type="entry name" value="Integrase-like_cat_sf"/>
</dbReference>
<sequence length="413" mass="47858">MATSINKLSDRKLRSLLGVESERLTKISDGAGLMVRITKSGSITWLFKYRLGGRDTEAKLATLGRYPDLSLSKAREMRDQCRQWLAEGRDPQRMLKLDREITLKPATVKDAIEYWLAEYVDGNLVNDTRYRERFEKHIFPHIGDLALSDCETHHWLTCLAKTKKTAPSIAGMLLQMSQQAFKFCRVRRFAVYHALDGLTMQDIGVKVNRRKRVLSNRELRDLLTALKTDFFSPYYQNIIYLLLVFGARTVELRLSEIREWDLKERLWTVPESHSKTGEKIIRPIPDKLFPMINQLVEENRHTGYLLGELKKNTAVSQVGAYVAKRLGHDEHWRLHDLRRSFSTYMNDLGIPPHIVELLLGHSLGGVMAVYNRSQYLPEKLDALNKWYERLEIFSGKNKNIVILSESKKIKDRG</sequence>
<keyword evidence="4" id="KW-0233">DNA recombination</keyword>
<dbReference type="STRING" id="1076549.HA45_22085"/>
<keyword evidence="7" id="KW-1185">Reference proteome</keyword>
<evidence type="ECO:0000256" key="3">
    <source>
        <dbReference type="ARBA" id="ARBA00023125"/>
    </source>
</evidence>
<evidence type="ECO:0000256" key="2">
    <source>
        <dbReference type="ARBA" id="ARBA00022908"/>
    </source>
</evidence>
<reference evidence="6 7" key="1">
    <citation type="submission" date="2017-11" db="EMBL/GenBank/DDBJ databases">
        <title>The genome sequence of Pantoea rodasii DSM 26611.</title>
        <authorList>
            <person name="Gao J."/>
            <person name="Mao X."/>
            <person name="Sun J."/>
        </authorList>
    </citation>
    <scope>NUCLEOTIDE SEQUENCE [LARGE SCALE GENOMIC DNA]</scope>
    <source>
        <strain evidence="6 7">DSM 26611</strain>
    </source>
</reference>
<accession>A0A2M9WCU9</accession>
<comment type="similarity">
    <text evidence="1">Belongs to the 'phage' integrase family.</text>
</comment>
<proteinExistence type="inferred from homology"/>
<keyword evidence="3" id="KW-0238">DNA-binding</keyword>
<gene>
    <name evidence="6" type="ORF">PRCB_11705</name>
</gene>
<dbReference type="Pfam" id="PF13356">
    <property type="entry name" value="Arm-DNA-bind_3"/>
    <property type="match status" value="1"/>
</dbReference>
<dbReference type="GO" id="GO:0006310">
    <property type="term" value="P:DNA recombination"/>
    <property type="evidence" value="ECO:0007669"/>
    <property type="project" value="UniProtKB-KW"/>
</dbReference>
<dbReference type="GO" id="GO:0015074">
    <property type="term" value="P:DNA integration"/>
    <property type="evidence" value="ECO:0007669"/>
    <property type="project" value="UniProtKB-KW"/>
</dbReference>
<dbReference type="InterPro" id="IPR011010">
    <property type="entry name" value="DNA_brk_join_enz"/>
</dbReference>
<dbReference type="InterPro" id="IPR002104">
    <property type="entry name" value="Integrase_catalytic"/>
</dbReference>
<dbReference type="InterPro" id="IPR053876">
    <property type="entry name" value="Phage_int_M"/>
</dbReference>
<feature type="domain" description="Tyr recombinase" evidence="5">
    <location>
        <begin position="209"/>
        <end position="385"/>
    </location>
</feature>
<dbReference type="InterPro" id="IPR010998">
    <property type="entry name" value="Integrase_recombinase_N"/>
</dbReference>
<evidence type="ECO:0000259" key="5">
    <source>
        <dbReference type="PROSITE" id="PS51898"/>
    </source>
</evidence>
<evidence type="ECO:0000313" key="7">
    <source>
        <dbReference type="Proteomes" id="UP000232062"/>
    </source>
</evidence>
<dbReference type="PROSITE" id="PS51898">
    <property type="entry name" value="TYR_RECOMBINASE"/>
    <property type="match status" value="1"/>
</dbReference>
<dbReference type="Gene3D" id="1.10.443.10">
    <property type="entry name" value="Intergrase catalytic core"/>
    <property type="match status" value="1"/>
</dbReference>
<name>A0A2M9WCU9_9GAMM</name>
<dbReference type="CDD" id="cd00801">
    <property type="entry name" value="INT_P4_C"/>
    <property type="match status" value="1"/>
</dbReference>
<evidence type="ECO:0000256" key="4">
    <source>
        <dbReference type="ARBA" id="ARBA00023172"/>
    </source>
</evidence>
<dbReference type="GO" id="GO:0003677">
    <property type="term" value="F:DNA binding"/>
    <property type="evidence" value="ECO:0007669"/>
    <property type="project" value="UniProtKB-KW"/>
</dbReference>
<dbReference type="InterPro" id="IPR050808">
    <property type="entry name" value="Phage_Integrase"/>
</dbReference>
<dbReference type="Gene3D" id="3.30.160.390">
    <property type="entry name" value="Integrase, DNA-binding domain"/>
    <property type="match status" value="1"/>
</dbReference>
<dbReference type="PANTHER" id="PTHR30629">
    <property type="entry name" value="PROPHAGE INTEGRASE"/>
    <property type="match status" value="1"/>
</dbReference>